<name>A0A2P2PJ76_RHIMU</name>
<reference evidence="1" key="1">
    <citation type="submission" date="2018-02" db="EMBL/GenBank/DDBJ databases">
        <title>Rhizophora mucronata_Transcriptome.</title>
        <authorList>
            <person name="Meera S.P."/>
            <person name="Sreeshan A."/>
            <person name="Augustine A."/>
        </authorList>
    </citation>
    <scope>NUCLEOTIDE SEQUENCE</scope>
    <source>
        <tissue evidence="1">Leaf</tissue>
    </source>
</reference>
<dbReference type="EMBL" id="GGEC01074344">
    <property type="protein sequence ID" value="MBX54828.1"/>
    <property type="molecule type" value="Transcribed_RNA"/>
</dbReference>
<protein>
    <submittedName>
        <fullName evidence="1">Uncharacterized protein</fullName>
    </submittedName>
</protein>
<organism evidence="1">
    <name type="scientific">Rhizophora mucronata</name>
    <name type="common">Asiatic mangrove</name>
    <dbReference type="NCBI Taxonomy" id="61149"/>
    <lineage>
        <taxon>Eukaryota</taxon>
        <taxon>Viridiplantae</taxon>
        <taxon>Streptophyta</taxon>
        <taxon>Embryophyta</taxon>
        <taxon>Tracheophyta</taxon>
        <taxon>Spermatophyta</taxon>
        <taxon>Magnoliopsida</taxon>
        <taxon>eudicotyledons</taxon>
        <taxon>Gunneridae</taxon>
        <taxon>Pentapetalae</taxon>
        <taxon>rosids</taxon>
        <taxon>fabids</taxon>
        <taxon>Malpighiales</taxon>
        <taxon>Rhizophoraceae</taxon>
        <taxon>Rhizophora</taxon>
    </lineage>
</organism>
<proteinExistence type="predicted"/>
<evidence type="ECO:0000313" key="1">
    <source>
        <dbReference type="EMBL" id="MBX54828.1"/>
    </source>
</evidence>
<accession>A0A2P2PJ76</accession>
<dbReference type="AlphaFoldDB" id="A0A2P2PJ76"/>
<sequence>MNDNHLFFMASGDTRNFLKLNYSKDPDTRTMCTSSWITY</sequence>